<evidence type="ECO:0000313" key="5">
    <source>
        <dbReference type="Proteomes" id="UP000587527"/>
    </source>
</evidence>
<comment type="similarity">
    <text evidence="1">Belongs to the short-chain dehydrogenases/reductases (SDR) family.</text>
</comment>
<dbReference type="Gene3D" id="3.40.50.720">
    <property type="entry name" value="NAD(P)-binding Rossmann-like Domain"/>
    <property type="match status" value="1"/>
</dbReference>
<organism evidence="4 5">
    <name type="scientific">Allocatelliglobosispora scoriae</name>
    <dbReference type="NCBI Taxonomy" id="643052"/>
    <lineage>
        <taxon>Bacteria</taxon>
        <taxon>Bacillati</taxon>
        <taxon>Actinomycetota</taxon>
        <taxon>Actinomycetes</taxon>
        <taxon>Micromonosporales</taxon>
        <taxon>Micromonosporaceae</taxon>
        <taxon>Allocatelliglobosispora</taxon>
    </lineage>
</organism>
<proteinExistence type="inferred from homology"/>
<evidence type="ECO:0000256" key="2">
    <source>
        <dbReference type="ARBA" id="ARBA00023002"/>
    </source>
</evidence>
<reference evidence="4 5" key="1">
    <citation type="submission" date="2020-08" db="EMBL/GenBank/DDBJ databases">
        <title>Sequencing the genomes of 1000 actinobacteria strains.</title>
        <authorList>
            <person name="Klenk H.-P."/>
        </authorList>
    </citation>
    <scope>NUCLEOTIDE SEQUENCE [LARGE SCALE GENOMIC DNA]</scope>
    <source>
        <strain evidence="4 5">DSM 45362</strain>
    </source>
</reference>
<dbReference type="CDD" id="cd05233">
    <property type="entry name" value="SDR_c"/>
    <property type="match status" value="1"/>
</dbReference>
<dbReference type="InterPro" id="IPR020904">
    <property type="entry name" value="Sc_DH/Rdtase_CS"/>
</dbReference>
<dbReference type="GO" id="GO:0016616">
    <property type="term" value="F:oxidoreductase activity, acting on the CH-OH group of donors, NAD or NADP as acceptor"/>
    <property type="evidence" value="ECO:0007669"/>
    <property type="project" value="TreeGrafter"/>
</dbReference>
<evidence type="ECO:0000313" key="4">
    <source>
        <dbReference type="EMBL" id="MBB5869075.1"/>
    </source>
</evidence>
<gene>
    <name evidence="4" type="ORF">F4553_002454</name>
</gene>
<dbReference type="AlphaFoldDB" id="A0A841BN27"/>
<dbReference type="SMART" id="SM00822">
    <property type="entry name" value="PKS_KR"/>
    <property type="match status" value="1"/>
</dbReference>
<comment type="caution">
    <text evidence="4">The sequence shown here is derived from an EMBL/GenBank/DDBJ whole genome shotgun (WGS) entry which is preliminary data.</text>
</comment>
<dbReference type="PANTHER" id="PTHR24322">
    <property type="entry name" value="PKSB"/>
    <property type="match status" value="1"/>
</dbReference>
<evidence type="ECO:0000259" key="3">
    <source>
        <dbReference type="SMART" id="SM00822"/>
    </source>
</evidence>
<keyword evidence="2" id="KW-0560">Oxidoreductase</keyword>
<dbReference type="InterPro" id="IPR036291">
    <property type="entry name" value="NAD(P)-bd_dom_sf"/>
</dbReference>
<dbReference type="PROSITE" id="PS00061">
    <property type="entry name" value="ADH_SHORT"/>
    <property type="match status" value="1"/>
</dbReference>
<keyword evidence="5" id="KW-1185">Reference proteome</keyword>
<dbReference type="Proteomes" id="UP000587527">
    <property type="component" value="Unassembled WGS sequence"/>
</dbReference>
<protein>
    <submittedName>
        <fullName evidence="4">NAD(P)-dependent dehydrogenase (Short-subunit alcohol dehydrogenase family)</fullName>
    </submittedName>
</protein>
<dbReference type="SUPFAM" id="SSF51735">
    <property type="entry name" value="NAD(P)-binding Rossmann-fold domains"/>
    <property type="match status" value="1"/>
</dbReference>
<dbReference type="RefSeq" id="WP_184835463.1">
    <property type="nucleotide sequence ID" value="NZ_JACHMN010000002.1"/>
</dbReference>
<accession>A0A841BN27</accession>
<name>A0A841BN27_9ACTN</name>
<evidence type="ECO:0000256" key="1">
    <source>
        <dbReference type="ARBA" id="ARBA00006484"/>
    </source>
</evidence>
<dbReference type="Pfam" id="PF00106">
    <property type="entry name" value="adh_short"/>
    <property type="match status" value="1"/>
</dbReference>
<dbReference type="EMBL" id="JACHMN010000002">
    <property type="protein sequence ID" value="MBB5869075.1"/>
    <property type="molecule type" value="Genomic_DNA"/>
</dbReference>
<sequence>MRVSGRVVAITGATGGIGAALARRFAAEGAAAIGVSDLTDPEPLAVELRALGVRSIGVRTDVADEASVREFVERTEAELGPIDLFCANAGIATGLGLLDAADADWERAWRVNTMAHIYSTRAVLPGMLERGSGYLLHTASAAGLLTALGDAPYSVSKHAAVAFAEWLAIMYGDRGITVSALCPQGVNTPLLMDGVRAGSTAARSVAAAGSIIEPEQVADAVIAGLDEERFLILPHPEVAEFLVHKASDPDRWVRGVRRLRDVG</sequence>
<dbReference type="InterPro" id="IPR002347">
    <property type="entry name" value="SDR_fam"/>
</dbReference>
<dbReference type="PANTHER" id="PTHR24322:SF736">
    <property type="entry name" value="RETINOL DEHYDROGENASE 10"/>
    <property type="match status" value="1"/>
</dbReference>
<dbReference type="PRINTS" id="PR00081">
    <property type="entry name" value="GDHRDH"/>
</dbReference>
<dbReference type="InterPro" id="IPR057326">
    <property type="entry name" value="KR_dom"/>
</dbReference>
<feature type="domain" description="Ketoreductase" evidence="3">
    <location>
        <begin position="6"/>
        <end position="184"/>
    </location>
</feature>